<name>A0ABX1C4L3_9ACTN</name>
<proteinExistence type="predicted"/>
<evidence type="ECO:0000256" key="1">
    <source>
        <dbReference type="SAM" id="MobiDB-lite"/>
    </source>
</evidence>
<evidence type="ECO:0000313" key="3">
    <source>
        <dbReference type="Proteomes" id="UP000695264"/>
    </source>
</evidence>
<feature type="compositionally biased region" description="Basic and acidic residues" evidence="1">
    <location>
        <begin position="51"/>
        <end position="64"/>
    </location>
</feature>
<dbReference type="Proteomes" id="UP000695264">
    <property type="component" value="Unassembled WGS sequence"/>
</dbReference>
<reference evidence="2 3" key="1">
    <citation type="submission" date="2020-03" db="EMBL/GenBank/DDBJ databases">
        <title>WGS of actinomycetes isolated from Thailand.</title>
        <authorList>
            <person name="Thawai C."/>
        </authorList>
    </citation>
    <scope>NUCLEOTIDE SEQUENCE [LARGE SCALE GENOMIC DNA]</scope>
    <source>
        <strain evidence="2 3">PLAI 1-29</strain>
    </source>
</reference>
<gene>
    <name evidence="2" type="ORF">HCK00_24560</name>
</gene>
<feature type="region of interest" description="Disordered" evidence="1">
    <location>
        <begin position="1"/>
        <end position="70"/>
    </location>
</feature>
<feature type="compositionally biased region" description="Polar residues" evidence="1">
    <location>
        <begin position="1"/>
        <end position="18"/>
    </location>
</feature>
<comment type="caution">
    <text evidence="2">The sequence shown here is derived from an EMBL/GenBank/DDBJ whole genome shotgun (WGS) entry which is preliminary data.</text>
</comment>
<protein>
    <recommendedName>
        <fullName evidence="4">WXG100 family type VII secretion target</fullName>
    </recommendedName>
</protein>
<evidence type="ECO:0008006" key="4">
    <source>
        <dbReference type="Google" id="ProtNLM"/>
    </source>
</evidence>
<organism evidence="2 3">
    <name type="scientific">Streptomyces zingiberis</name>
    <dbReference type="NCBI Taxonomy" id="2053010"/>
    <lineage>
        <taxon>Bacteria</taxon>
        <taxon>Bacillati</taxon>
        <taxon>Actinomycetota</taxon>
        <taxon>Actinomycetes</taxon>
        <taxon>Kitasatosporales</taxon>
        <taxon>Streptomycetaceae</taxon>
        <taxon>Streptomyces</taxon>
    </lineage>
</organism>
<dbReference type="EMBL" id="JAATEN010000027">
    <property type="protein sequence ID" value="NJQ03603.1"/>
    <property type="molecule type" value="Genomic_DNA"/>
</dbReference>
<keyword evidence="3" id="KW-1185">Reference proteome</keyword>
<sequence length="144" mass="15306">MSGNDSGDPTALRLNQTPGDPGGSPYNPPFPGGLPTFGSSPEQKRAAANAIEKDIEPDSRKAGDWAEEATESAVKAFEAKDGEGWQTSGALKKAHTTWGTQVTTLMNRLKSEKEALRATNTVFQNNDLGVGQNLLRPPSAFDGY</sequence>
<evidence type="ECO:0000313" key="2">
    <source>
        <dbReference type="EMBL" id="NJQ03603.1"/>
    </source>
</evidence>
<accession>A0ABX1C4L3</accession>
<dbReference type="RefSeq" id="WP_168104229.1">
    <property type="nucleotide sequence ID" value="NZ_JAATEN010000027.1"/>
</dbReference>